<organism evidence="13 14">
    <name type="scientific">Didymosphaeria variabile</name>
    <dbReference type="NCBI Taxonomy" id="1932322"/>
    <lineage>
        <taxon>Eukaryota</taxon>
        <taxon>Fungi</taxon>
        <taxon>Dikarya</taxon>
        <taxon>Ascomycota</taxon>
        <taxon>Pezizomycotina</taxon>
        <taxon>Dothideomycetes</taxon>
        <taxon>Pleosporomycetidae</taxon>
        <taxon>Pleosporales</taxon>
        <taxon>Massarineae</taxon>
        <taxon>Didymosphaeriaceae</taxon>
        <taxon>Didymosphaeria</taxon>
    </lineage>
</organism>
<dbReference type="InterPro" id="IPR003196">
    <property type="entry name" value="TFIIF_beta"/>
</dbReference>
<evidence type="ECO:0000256" key="9">
    <source>
        <dbReference type="ARBA" id="ARBA00081863"/>
    </source>
</evidence>
<proteinExistence type="inferred from homology"/>
<comment type="subcellular location">
    <subcellularLocation>
        <location evidence="1">Nucleus</location>
    </subcellularLocation>
</comment>
<dbReference type="PANTHER" id="PTHR10445:SF0">
    <property type="entry name" value="GENERAL TRANSCRIPTION FACTOR IIF SUBUNIT 2"/>
    <property type="match status" value="1"/>
</dbReference>
<dbReference type="GeneID" id="80915575"/>
<evidence type="ECO:0000256" key="8">
    <source>
        <dbReference type="ARBA" id="ARBA00081473"/>
    </source>
</evidence>
<accession>A0A9W8XBC0</accession>
<dbReference type="GO" id="GO:0006367">
    <property type="term" value="P:transcription initiation at RNA polymerase II promoter"/>
    <property type="evidence" value="ECO:0007669"/>
    <property type="project" value="InterPro"/>
</dbReference>
<sequence>MMKTEGGSPSFGGSGYMDDEFYEDTGELSLPREGEKHVMLARIPDWLYAHISNWDEFAQGNDNDQIVLGEVLSLPPDNAYDKNKNKGKNGKQSQNQPQGPPVAPSMRVFFNNAWRDKSGLPTAFEVEGQSANDTMLHNTYIFTEKDLPGYKQNGIGQSKSSSFGGAVHDSKARIHKPRSKYKRAVPKQTALIGSVTTQHLANPLNTAEFIAFNQQRTKAAIEGRNSRTNILAETVDEVTVMNNLQDQFTSFIRPDKKPKSQQNKYARLPRNELLDILHGLFDEYRFWGMKTLKAKTRQPEAYLKEVLPSIAQLVKSGPFASNWTRQDIFSNRVSANEGRADDNIKVEDVDDDDEEMEDVV</sequence>
<keyword evidence="4" id="KW-0805">Transcription regulation</keyword>
<dbReference type="SUPFAM" id="SSF46785">
    <property type="entry name" value="Winged helix' DNA-binding domain"/>
    <property type="match status" value="1"/>
</dbReference>
<evidence type="ECO:0000313" key="13">
    <source>
        <dbReference type="EMBL" id="KAJ4345909.1"/>
    </source>
</evidence>
<dbReference type="FunFam" id="1.10.10.10:FF:000035">
    <property type="entry name" value="General transcription factor IIF subunit 2"/>
    <property type="match status" value="1"/>
</dbReference>
<evidence type="ECO:0000256" key="3">
    <source>
        <dbReference type="ARBA" id="ARBA00021453"/>
    </source>
</evidence>
<dbReference type="Gene3D" id="1.10.10.10">
    <property type="entry name" value="Winged helix-like DNA-binding domain superfamily/Winged helix DNA-binding domain"/>
    <property type="match status" value="1"/>
</dbReference>
<feature type="compositionally biased region" description="Basic residues" evidence="10">
    <location>
        <begin position="173"/>
        <end position="183"/>
    </location>
</feature>
<keyword evidence="5" id="KW-0238">DNA-binding</keyword>
<evidence type="ECO:0000259" key="12">
    <source>
        <dbReference type="Pfam" id="PF17683"/>
    </source>
</evidence>
<reference evidence="13" key="1">
    <citation type="submission" date="2022-10" db="EMBL/GenBank/DDBJ databases">
        <title>Tapping the CABI collections for fungal endophytes: first genome assemblies for Collariella, Neodidymelliopsis, Ascochyta clinopodiicola, Didymella pomorum, Didymosphaeria variabile, Neocosmospora piperis and Neocucurbitaria cava.</title>
        <authorList>
            <person name="Hill R."/>
        </authorList>
    </citation>
    <scope>NUCLEOTIDE SEQUENCE</scope>
    <source>
        <strain evidence="13">IMI 356815</strain>
    </source>
</reference>
<feature type="region of interest" description="Disordered" evidence="10">
    <location>
        <begin position="158"/>
        <end position="183"/>
    </location>
</feature>
<evidence type="ECO:0000256" key="6">
    <source>
        <dbReference type="ARBA" id="ARBA00023163"/>
    </source>
</evidence>
<keyword evidence="14" id="KW-1185">Reference proteome</keyword>
<evidence type="ECO:0000256" key="10">
    <source>
        <dbReference type="SAM" id="MobiDB-lite"/>
    </source>
</evidence>
<name>A0A9W8XBC0_9PLEO</name>
<comment type="caution">
    <text evidence="13">The sequence shown here is derived from an EMBL/GenBank/DDBJ whole genome shotgun (WGS) entry which is preliminary data.</text>
</comment>
<feature type="compositionally biased region" description="Acidic residues" evidence="10">
    <location>
        <begin position="348"/>
        <end position="360"/>
    </location>
</feature>
<evidence type="ECO:0000256" key="5">
    <source>
        <dbReference type="ARBA" id="ARBA00023125"/>
    </source>
</evidence>
<comment type="similarity">
    <text evidence="2">Belongs to the TFIIF beta subunit family.</text>
</comment>
<feature type="region of interest" description="Disordered" evidence="10">
    <location>
        <begin position="340"/>
        <end position="360"/>
    </location>
</feature>
<dbReference type="OrthoDB" id="26094at2759"/>
<dbReference type="InterPro" id="IPR036390">
    <property type="entry name" value="WH_DNA-bd_sf"/>
</dbReference>
<dbReference type="InterPro" id="IPR040504">
    <property type="entry name" value="TFIIF_beta_N"/>
</dbReference>
<dbReference type="Pfam" id="PF02270">
    <property type="entry name" value="TFIIF_beta"/>
    <property type="match status" value="1"/>
</dbReference>
<dbReference type="GO" id="GO:0003677">
    <property type="term" value="F:DNA binding"/>
    <property type="evidence" value="ECO:0007669"/>
    <property type="project" value="UniProtKB-KW"/>
</dbReference>
<evidence type="ECO:0000256" key="2">
    <source>
        <dbReference type="ARBA" id="ARBA00009543"/>
    </source>
</evidence>
<dbReference type="PANTHER" id="PTHR10445">
    <property type="entry name" value="GENERAL TRANSCRIPTION FACTOR IIF SUBUNIT 2"/>
    <property type="match status" value="1"/>
</dbReference>
<keyword evidence="7" id="KW-0539">Nucleus</keyword>
<feature type="domain" description="TFIIF beta subunit HTH" evidence="11">
    <location>
        <begin position="266"/>
        <end position="324"/>
    </location>
</feature>
<dbReference type="GO" id="GO:0005674">
    <property type="term" value="C:transcription factor TFIIF complex"/>
    <property type="evidence" value="ECO:0007669"/>
    <property type="project" value="InterPro"/>
</dbReference>
<dbReference type="InterPro" id="IPR036388">
    <property type="entry name" value="WH-like_DNA-bd_sf"/>
</dbReference>
<dbReference type="Proteomes" id="UP001140513">
    <property type="component" value="Unassembled WGS sequence"/>
</dbReference>
<evidence type="ECO:0000256" key="1">
    <source>
        <dbReference type="ARBA" id="ARBA00004123"/>
    </source>
</evidence>
<keyword evidence="6" id="KW-0804">Transcription</keyword>
<dbReference type="Pfam" id="PF17683">
    <property type="entry name" value="TFIIF_beta_N"/>
    <property type="match status" value="1"/>
</dbReference>
<evidence type="ECO:0000256" key="4">
    <source>
        <dbReference type="ARBA" id="ARBA00023015"/>
    </source>
</evidence>
<evidence type="ECO:0000259" key="11">
    <source>
        <dbReference type="Pfam" id="PF02270"/>
    </source>
</evidence>
<evidence type="ECO:0000256" key="7">
    <source>
        <dbReference type="ARBA" id="ARBA00023242"/>
    </source>
</evidence>
<dbReference type="RefSeq" id="XP_056066073.1">
    <property type="nucleotide sequence ID" value="XM_056220770.1"/>
</dbReference>
<gene>
    <name evidence="13" type="ORF">N0V89_012045</name>
</gene>
<dbReference type="InterPro" id="IPR040450">
    <property type="entry name" value="TFIIF_beta_HTH"/>
</dbReference>
<evidence type="ECO:0000313" key="14">
    <source>
        <dbReference type="Proteomes" id="UP001140513"/>
    </source>
</evidence>
<feature type="domain" description="TFIIF beta subunit N-terminal" evidence="12">
    <location>
        <begin position="36"/>
        <end position="203"/>
    </location>
</feature>
<dbReference type="AlphaFoldDB" id="A0A9W8XBC0"/>
<protein>
    <recommendedName>
        <fullName evidence="3">Transcription initiation factor IIF subunit beta</fullName>
    </recommendedName>
    <alternativeName>
        <fullName evidence="9">TFIIF medium subunit</fullName>
    </alternativeName>
    <alternativeName>
        <fullName evidence="8">TFIIF-beta</fullName>
    </alternativeName>
</protein>
<feature type="region of interest" description="Disordered" evidence="10">
    <location>
        <begin position="74"/>
        <end position="104"/>
    </location>
</feature>
<dbReference type="EMBL" id="JAPEUX010000009">
    <property type="protein sequence ID" value="KAJ4345909.1"/>
    <property type="molecule type" value="Genomic_DNA"/>
</dbReference>